<proteinExistence type="predicted"/>
<organism evidence="1 2">
    <name type="scientific">Lymnaea stagnalis</name>
    <name type="common">Great pond snail</name>
    <name type="synonym">Helix stagnalis</name>
    <dbReference type="NCBI Taxonomy" id="6523"/>
    <lineage>
        <taxon>Eukaryota</taxon>
        <taxon>Metazoa</taxon>
        <taxon>Spiralia</taxon>
        <taxon>Lophotrochozoa</taxon>
        <taxon>Mollusca</taxon>
        <taxon>Gastropoda</taxon>
        <taxon>Heterobranchia</taxon>
        <taxon>Euthyneura</taxon>
        <taxon>Panpulmonata</taxon>
        <taxon>Hygrophila</taxon>
        <taxon>Lymnaeoidea</taxon>
        <taxon>Lymnaeidae</taxon>
        <taxon>Lymnaea</taxon>
    </lineage>
</organism>
<keyword evidence="2" id="KW-1185">Reference proteome</keyword>
<evidence type="ECO:0000313" key="1">
    <source>
        <dbReference type="EMBL" id="CAL1543510.1"/>
    </source>
</evidence>
<name>A0AAV2IDD8_LYMST</name>
<protein>
    <submittedName>
        <fullName evidence="1">Uncharacterized protein</fullName>
    </submittedName>
</protein>
<reference evidence="1 2" key="1">
    <citation type="submission" date="2024-04" db="EMBL/GenBank/DDBJ databases">
        <authorList>
            <consortium name="Genoscope - CEA"/>
            <person name="William W."/>
        </authorList>
    </citation>
    <scope>NUCLEOTIDE SEQUENCE [LARGE SCALE GENOMIC DNA]</scope>
</reference>
<comment type="caution">
    <text evidence="1">The sequence shown here is derived from an EMBL/GenBank/DDBJ whole genome shotgun (WGS) entry which is preliminary data.</text>
</comment>
<dbReference type="Proteomes" id="UP001497497">
    <property type="component" value="Unassembled WGS sequence"/>
</dbReference>
<sequence length="122" mass="14017">MLATLISLPQACFPTNELYQRLWKAFQYNGHLPADVGIPSQFLQGGNTTEQEFLDACHETYRAWNATGKTGMREQKRAALVANYRGVPSDIMEKLRKLYASDFEMFGYDEHPAYLFEDRSAR</sequence>
<dbReference type="AlphaFoldDB" id="A0AAV2IDD8"/>
<dbReference type="EMBL" id="CAXITT010000553">
    <property type="protein sequence ID" value="CAL1543510.1"/>
    <property type="molecule type" value="Genomic_DNA"/>
</dbReference>
<accession>A0AAV2IDD8</accession>
<evidence type="ECO:0000313" key="2">
    <source>
        <dbReference type="Proteomes" id="UP001497497"/>
    </source>
</evidence>
<gene>
    <name evidence="1" type="ORF">GSLYS_00017044001</name>
</gene>